<dbReference type="AlphaFoldDB" id="A0A2J8UDH0"/>
<feature type="chain" id="PRO_5014327476" evidence="1">
    <location>
        <begin position="22"/>
        <end position="158"/>
    </location>
</feature>
<evidence type="ECO:0000256" key="1">
    <source>
        <dbReference type="SAM" id="SignalP"/>
    </source>
</evidence>
<comment type="caution">
    <text evidence="2">The sequence shown here is derived from an EMBL/GenBank/DDBJ whole genome shotgun (WGS) entry which is preliminary data.</text>
</comment>
<reference evidence="2" key="1">
    <citation type="submission" date="2017-12" db="EMBL/GenBank/DDBJ databases">
        <title>High-resolution comparative analysis of great ape genomes.</title>
        <authorList>
            <person name="Pollen A."/>
            <person name="Hastie A."/>
            <person name="Hormozdiari F."/>
            <person name="Dougherty M."/>
            <person name="Liu R."/>
            <person name="Chaisson M."/>
            <person name="Hoppe E."/>
            <person name="Hill C."/>
            <person name="Pang A."/>
            <person name="Hillier L."/>
            <person name="Baker C."/>
            <person name="Armstrong J."/>
            <person name="Shendure J."/>
            <person name="Paten B."/>
            <person name="Wilson R."/>
            <person name="Chao H."/>
            <person name="Schneider V."/>
            <person name="Ventura M."/>
            <person name="Kronenberg Z."/>
            <person name="Murali S."/>
            <person name="Gordon D."/>
            <person name="Cantsilieris S."/>
            <person name="Munson K."/>
            <person name="Nelson B."/>
            <person name="Raja A."/>
            <person name="Underwood J."/>
            <person name="Diekhans M."/>
            <person name="Fiddes I."/>
            <person name="Haussler D."/>
            <person name="Eichler E."/>
        </authorList>
    </citation>
    <scope>NUCLEOTIDE SEQUENCE [LARGE SCALE GENOMIC DNA]</scope>
    <source>
        <strain evidence="2">Susie</strain>
    </source>
</reference>
<gene>
    <name evidence="2" type="ORF">CR201_G0028823</name>
</gene>
<keyword evidence="1" id="KW-0732">Signal</keyword>
<feature type="signal peptide" evidence="1">
    <location>
        <begin position="1"/>
        <end position="21"/>
    </location>
</feature>
<accession>A0A2J8UDH0</accession>
<evidence type="ECO:0000313" key="2">
    <source>
        <dbReference type="EMBL" id="PNJ43318.1"/>
    </source>
</evidence>
<dbReference type="EMBL" id="NDHI03003463">
    <property type="protein sequence ID" value="PNJ43318.1"/>
    <property type="molecule type" value="Genomic_DNA"/>
</dbReference>
<name>A0A2J8UDH0_PONAB</name>
<sequence>MFIFIYLYFLGLGEFLHPVFELKIRSKVLGLAPEACSFYYYQQRELQGAVRCLPICLLFKLLRSSNGLVRVGVQLCGLCPRLRLTDRKGRRDLSQLLDPCLRKSVHQCKGPPFTPAWTILLPDSSGHSMGLTGYSGLGFKQTSGCNTASFSPQPKQQK</sequence>
<proteinExistence type="predicted"/>
<organism evidence="2">
    <name type="scientific">Pongo abelii</name>
    <name type="common">Sumatran orangutan</name>
    <name type="synonym">Pongo pygmaeus abelii</name>
    <dbReference type="NCBI Taxonomy" id="9601"/>
    <lineage>
        <taxon>Eukaryota</taxon>
        <taxon>Metazoa</taxon>
        <taxon>Chordata</taxon>
        <taxon>Craniata</taxon>
        <taxon>Vertebrata</taxon>
        <taxon>Euteleostomi</taxon>
        <taxon>Mammalia</taxon>
        <taxon>Eutheria</taxon>
        <taxon>Euarchontoglires</taxon>
        <taxon>Primates</taxon>
        <taxon>Haplorrhini</taxon>
        <taxon>Catarrhini</taxon>
        <taxon>Hominidae</taxon>
        <taxon>Pongo</taxon>
    </lineage>
</organism>
<protein>
    <submittedName>
        <fullName evidence="2">FAM219B isoform 5</fullName>
    </submittedName>
</protein>